<feature type="transmembrane region" description="Helical" evidence="1">
    <location>
        <begin position="118"/>
        <end position="143"/>
    </location>
</feature>
<name>A0A6A6YW73_9PEZI</name>
<reference evidence="4" key="3">
    <citation type="submission" date="2025-04" db="UniProtKB">
        <authorList>
            <consortium name="RefSeq"/>
        </authorList>
    </citation>
    <scope>IDENTIFICATION</scope>
    <source>
        <strain evidence="4">CBS 304.34</strain>
    </source>
</reference>
<evidence type="ECO:0000256" key="1">
    <source>
        <dbReference type="SAM" id="Phobius"/>
    </source>
</evidence>
<evidence type="ECO:0000313" key="2">
    <source>
        <dbReference type="EMBL" id="KAF2812769.1"/>
    </source>
</evidence>
<dbReference type="GeneID" id="54464381"/>
<dbReference type="AlphaFoldDB" id="A0A6A6YW73"/>
<evidence type="ECO:0000313" key="3">
    <source>
        <dbReference type="Proteomes" id="UP000504636"/>
    </source>
</evidence>
<reference evidence="4" key="2">
    <citation type="submission" date="2020-04" db="EMBL/GenBank/DDBJ databases">
        <authorList>
            <consortium name="NCBI Genome Project"/>
        </authorList>
    </citation>
    <scope>NUCLEOTIDE SEQUENCE</scope>
    <source>
        <strain evidence="4">CBS 304.34</strain>
    </source>
</reference>
<dbReference type="Proteomes" id="UP000504636">
    <property type="component" value="Unplaced"/>
</dbReference>
<dbReference type="RefSeq" id="XP_033579733.1">
    <property type="nucleotide sequence ID" value="XM_033723488.1"/>
</dbReference>
<protein>
    <submittedName>
        <fullName evidence="2 4">Uncharacterized protein</fullName>
    </submittedName>
</protein>
<dbReference type="EMBL" id="MU003697">
    <property type="protein sequence ID" value="KAF2812769.1"/>
    <property type="molecule type" value="Genomic_DNA"/>
</dbReference>
<evidence type="ECO:0000313" key="4">
    <source>
        <dbReference type="RefSeq" id="XP_033579733.1"/>
    </source>
</evidence>
<organism evidence="2">
    <name type="scientific">Mytilinidion resinicola</name>
    <dbReference type="NCBI Taxonomy" id="574789"/>
    <lineage>
        <taxon>Eukaryota</taxon>
        <taxon>Fungi</taxon>
        <taxon>Dikarya</taxon>
        <taxon>Ascomycota</taxon>
        <taxon>Pezizomycotina</taxon>
        <taxon>Dothideomycetes</taxon>
        <taxon>Pleosporomycetidae</taxon>
        <taxon>Mytilinidiales</taxon>
        <taxon>Mytilinidiaceae</taxon>
        <taxon>Mytilinidion</taxon>
    </lineage>
</organism>
<keyword evidence="1" id="KW-0812">Transmembrane</keyword>
<keyword evidence="1" id="KW-1133">Transmembrane helix</keyword>
<sequence>MNFIDIIIGYTGWAIMILCSGYCVGSHIYAALYETTERSRSPQPIIISSVSFFFVVFGFVSSFFSKGFKPGSCESPNKWATVIIVALQCAHQTLCLYDCDRQMNLSGRECSISGWKRLSYYITKFLRLGSPIWLVGVILTFVFELYISHFAWILRCITASMWTLKAANHVDRSSRLIKYELDIWRTQLEAIVGFQRHGDATPPSHTP</sequence>
<accession>A0A6A6YW73</accession>
<keyword evidence="3" id="KW-1185">Reference proteome</keyword>
<feature type="transmembrane region" description="Helical" evidence="1">
    <location>
        <begin position="6"/>
        <end position="33"/>
    </location>
</feature>
<gene>
    <name evidence="2 4" type="ORF">BDZ99DRAFT_497100</name>
</gene>
<proteinExistence type="predicted"/>
<feature type="transmembrane region" description="Helical" evidence="1">
    <location>
        <begin position="45"/>
        <end position="64"/>
    </location>
</feature>
<reference evidence="2 4" key="1">
    <citation type="journal article" date="2020" name="Stud. Mycol.">
        <title>101 Dothideomycetes genomes: a test case for predicting lifestyles and emergence of pathogens.</title>
        <authorList>
            <person name="Haridas S."/>
            <person name="Albert R."/>
            <person name="Binder M."/>
            <person name="Bloem J."/>
            <person name="Labutti K."/>
            <person name="Salamov A."/>
            <person name="Andreopoulos B."/>
            <person name="Baker S."/>
            <person name="Barry K."/>
            <person name="Bills G."/>
            <person name="Bluhm B."/>
            <person name="Cannon C."/>
            <person name="Castanera R."/>
            <person name="Culley D."/>
            <person name="Daum C."/>
            <person name="Ezra D."/>
            <person name="Gonzalez J."/>
            <person name="Henrissat B."/>
            <person name="Kuo A."/>
            <person name="Liang C."/>
            <person name="Lipzen A."/>
            <person name="Lutzoni F."/>
            <person name="Magnuson J."/>
            <person name="Mondo S."/>
            <person name="Nolan M."/>
            <person name="Ohm R."/>
            <person name="Pangilinan J."/>
            <person name="Park H.-J."/>
            <person name="Ramirez L."/>
            <person name="Alfaro M."/>
            <person name="Sun H."/>
            <person name="Tritt A."/>
            <person name="Yoshinaga Y."/>
            <person name="Zwiers L.-H."/>
            <person name="Turgeon B."/>
            <person name="Goodwin S."/>
            <person name="Spatafora J."/>
            <person name="Crous P."/>
            <person name="Grigoriev I."/>
        </authorList>
    </citation>
    <scope>NUCLEOTIDE SEQUENCE</scope>
    <source>
        <strain evidence="2 4">CBS 304.34</strain>
    </source>
</reference>
<keyword evidence="1" id="KW-0472">Membrane</keyword>